<evidence type="ECO:0000256" key="1">
    <source>
        <dbReference type="SAM" id="SignalP"/>
    </source>
</evidence>
<evidence type="ECO:0000313" key="3">
    <source>
        <dbReference type="EMBL" id="PKI40976.1"/>
    </source>
</evidence>
<dbReference type="InterPro" id="IPR021720">
    <property type="entry name" value="Malectin_dom"/>
</dbReference>
<comment type="caution">
    <text evidence="3">The sequence shown here is derived from an EMBL/GenBank/DDBJ whole genome shotgun (WGS) entry which is preliminary data.</text>
</comment>
<sequence>MRKTSVSSSSRYGSVLIFVCLFVSIRVYADDYVPTDMYLLNCGASSMATDSGGREWTPDNNSKFLLATAESTTTEASEQPLSVYTVPFMTARLFPSVFTYSIPLSPGHKFIRLYFYPSTPSKKYPNTFAFVNGIEIVSMPDIYNTVDGQTMIVGTQTPFIVDNTMALEHVYRLNVGGSLILPSQDTGLYRQWDNDSPYIYGAAIGVTETASPNMSIKYPTKMPTYVAPVEEREEKERSDKDRDFRFSEDGWMSFIKHKTRRRRLGRLGQPLTTSGQIESKTYDDWSGKRRCINPLSSVV</sequence>
<reference evidence="3 4" key="1">
    <citation type="submission" date="2017-11" db="EMBL/GenBank/DDBJ databases">
        <title>De-novo sequencing of pomegranate (Punica granatum L.) genome.</title>
        <authorList>
            <person name="Akparov Z."/>
            <person name="Amiraslanov A."/>
            <person name="Hajiyeva S."/>
            <person name="Abbasov M."/>
            <person name="Kaur K."/>
            <person name="Hamwieh A."/>
            <person name="Solovyev V."/>
            <person name="Salamov A."/>
            <person name="Braich B."/>
            <person name="Kosarev P."/>
            <person name="Mahmoud A."/>
            <person name="Hajiyev E."/>
            <person name="Babayeva S."/>
            <person name="Izzatullayeva V."/>
            <person name="Mammadov A."/>
            <person name="Mammadov A."/>
            <person name="Sharifova S."/>
            <person name="Ojaghi J."/>
            <person name="Eynullazada K."/>
            <person name="Bayramov B."/>
            <person name="Abdulazimova A."/>
            <person name="Shahmuradov I."/>
        </authorList>
    </citation>
    <scope>NUCLEOTIDE SEQUENCE [LARGE SCALE GENOMIC DNA]</scope>
    <source>
        <strain evidence="4">cv. AG2017</strain>
        <tissue evidence="3">Leaf</tissue>
    </source>
</reference>
<keyword evidence="4" id="KW-1185">Reference proteome</keyword>
<dbReference type="STRING" id="22663.A0A2I0IC67"/>
<organism evidence="3 4">
    <name type="scientific">Punica granatum</name>
    <name type="common">Pomegranate</name>
    <dbReference type="NCBI Taxonomy" id="22663"/>
    <lineage>
        <taxon>Eukaryota</taxon>
        <taxon>Viridiplantae</taxon>
        <taxon>Streptophyta</taxon>
        <taxon>Embryophyta</taxon>
        <taxon>Tracheophyta</taxon>
        <taxon>Spermatophyta</taxon>
        <taxon>Magnoliopsida</taxon>
        <taxon>eudicotyledons</taxon>
        <taxon>Gunneridae</taxon>
        <taxon>Pentapetalae</taxon>
        <taxon>rosids</taxon>
        <taxon>malvids</taxon>
        <taxon>Myrtales</taxon>
        <taxon>Lythraceae</taxon>
        <taxon>Punica</taxon>
    </lineage>
</organism>
<proteinExistence type="predicted"/>
<dbReference type="AlphaFoldDB" id="A0A2I0IC67"/>
<protein>
    <recommendedName>
        <fullName evidence="2">Malectin domain-containing protein</fullName>
    </recommendedName>
</protein>
<feature type="signal peptide" evidence="1">
    <location>
        <begin position="1"/>
        <end position="29"/>
    </location>
</feature>
<dbReference type="InterPro" id="IPR045272">
    <property type="entry name" value="ANXUR1/2-like"/>
</dbReference>
<dbReference type="Pfam" id="PF11721">
    <property type="entry name" value="Malectin"/>
    <property type="match status" value="1"/>
</dbReference>
<evidence type="ECO:0000259" key="2">
    <source>
        <dbReference type="Pfam" id="PF11721"/>
    </source>
</evidence>
<dbReference type="PANTHER" id="PTHR34590:SF5">
    <property type="entry name" value="OS04G0586500 PROTEIN"/>
    <property type="match status" value="1"/>
</dbReference>
<name>A0A2I0IC67_PUNGR</name>
<dbReference type="PANTHER" id="PTHR34590">
    <property type="entry name" value="OS03G0124300 PROTEIN-RELATED"/>
    <property type="match status" value="1"/>
</dbReference>
<dbReference type="Gene3D" id="2.60.120.430">
    <property type="entry name" value="Galactose-binding lectin"/>
    <property type="match status" value="1"/>
</dbReference>
<evidence type="ECO:0000313" key="4">
    <source>
        <dbReference type="Proteomes" id="UP000233551"/>
    </source>
</evidence>
<keyword evidence="1" id="KW-0732">Signal</keyword>
<dbReference type="EMBL" id="PGOL01003458">
    <property type="protein sequence ID" value="PKI40976.1"/>
    <property type="molecule type" value="Genomic_DNA"/>
</dbReference>
<dbReference type="GO" id="GO:0004714">
    <property type="term" value="F:transmembrane receptor protein tyrosine kinase activity"/>
    <property type="evidence" value="ECO:0007669"/>
    <property type="project" value="InterPro"/>
</dbReference>
<dbReference type="Proteomes" id="UP000233551">
    <property type="component" value="Unassembled WGS sequence"/>
</dbReference>
<gene>
    <name evidence="3" type="ORF">CRG98_038504</name>
</gene>
<accession>A0A2I0IC67</accession>
<feature type="domain" description="Malectin" evidence="2">
    <location>
        <begin position="39"/>
        <end position="178"/>
    </location>
</feature>
<feature type="chain" id="PRO_5014154212" description="Malectin domain-containing protein" evidence="1">
    <location>
        <begin position="30"/>
        <end position="299"/>
    </location>
</feature>